<dbReference type="RefSeq" id="WP_081004172.1">
    <property type="nucleotide sequence ID" value="NZ_LGLH01000025.1"/>
</dbReference>
<proteinExistence type="predicted"/>
<sequence>MKINFRFVLVLASLYFLPAHAECINSGTSQEVDECAKAEKNTADARLNGSYKKIIARAQGQYRSDARLGDEFKAKLKDSQRAWLRLRDTNCPLEAFEIEVGQAAYLTTINNCVAGMSLERAAYLDKLLHDI</sequence>
<feature type="chain" id="PRO_5018189922" description="Lysozyme inhibitor LprI-like N-terminal domain-containing protein" evidence="1">
    <location>
        <begin position="22"/>
        <end position="131"/>
    </location>
</feature>
<dbReference type="Gene3D" id="1.20.1270.180">
    <property type="match status" value="1"/>
</dbReference>
<evidence type="ECO:0000313" key="3">
    <source>
        <dbReference type="EMBL" id="RML73417.1"/>
    </source>
</evidence>
<protein>
    <recommendedName>
        <fullName evidence="2">Lysozyme inhibitor LprI-like N-terminal domain-containing protein</fullName>
    </recommendedName>
</protein>
<dbReference type="InterPro" id="IPR009739">
    <property type="entry name" value="LprI-like_N"/>
</dbReference>
<comment type="caution">
    <text evidence="3">The sequence shown here is derived from an EMBL/GenBank/DDBJ whole genome shotgun (WGS) entry which is preliminary data.</text>
</comment>
<keyword evidence="1" id="KW-0732">Signal</keyword>
<accession>A0A3M2YBU0</accession>
<dbReference type="AlphaFoldDB" id="A0A3M2YBU0"/>
<name>A0A3M2YBU0_PSEYM</name>
<evidence type="ECO:0000259" key="2">
    <source>
        <dbReference type="Pfam" id="PF07007"/>
    </source>
</evidence>
<organism evidence="3 4">
    <name type="scientific">Pseudomonas syringae pv. maculicola</name>
    <dbReference type="NCBI Taxonomy" id="59511"/>
    <lineage>
        <taxon>Bacteria</taxon>
        <taxon>Pseudomonadati</taxon>
        <taxon>Pseudomonadota</taxon>
        <taxon>Gammaproteobacteria</taxon>
        <taxon>Pseudomonadales</taxon>
        <taxon>Pseudomonadaceae</taxon>
        <taxon>Pseudomonas</taxon>
    </lineage>
</organism>
<dbReference type="Pfam" id="PF07007">
    <property type="entry name" value="LprI"/>
    <property type="match status" value="1"/>
</dbReference>
<gene>
    <name evidence="3" type="ORF">APX70_01872</name>
</gene>
<feature type="signal peptide" evidence="1">
    <location>
        <begin position="1"/>
        <end position="21"/>
    </location>
</feature>
<evidence type="ECO:0000256" key="1">
    <source>
        <dbReference type="SAM" id="SignalP"/>
    </source>
</evidence>
<dbReference type="Proteomes" id="UP000282378">
    <property type="component" value="Unassembled WGS sequence"/>
</dbReference>
<reference evidence="3 4" key="1">
    <citation type="submission" date="2018-08" db="EMBL/GenBank/DDBJ databases">
        <title>Recombination of ecologically and evolutionarily significant loci maintains genetic cohesion in the Pseudomonas syringae species complex.</title>
        <authorList>
            <person name="Dillon M."/>
            <person name="Thakur S."/>
            <person name="Almeida R.N.D."/>
            <person name="Weir B.S."/>
            <person name="Guttman D.S."/>
        </authorList>
    </citation>
    <scope>NUCLEOTIDE SEQUENCE [LARGE SCALE GENOMIC DNA]</scope>
    <source>
        <strain evidence="3 4">88_10</strain>
    </source>
</reference>
<evidence type="ECO:0000313" key="4">
    <source>
        <dbReference type="Proteomes" id="UP000282378"/>
    </source>
</evidence>
<dbReference type="EMBL" id="RBNL01002390">
    <property type="protein sequence ID" value="RML73417.1"/>
    <property type="molecule type" value="Genomic_DNA"/>
</dbReference>
<feature type="domain" description="Lysozyme inhibitor LprI-like N-terminal" evidence="2">
    <location>
        <begin position="25"/>
        <end position="124"/>
    </location>
</feature>